<dbReference type="InterPro" id="IPR050950">
    <property type="entry name" value="HTH-type_LysR_regulators"/>
</dbReference>
<dbReference type="InterPro" id="IPR036390">
    <property type="entry name" value="WH_DNA-bd_sf"/>
</dbReference>
<dbReference type="InterPro" id="IPR000847">
    <property type="entry name" value="LysR_HTH_N"/>
</dbReference>
<keyword evidence="2" id="KW-0805">Transcription regulation</keyword>
<keyword evidence="3" id="KW-0238">DNA-binding</keyword>
<feature type="domain" description="HTH lysR-type" evidence="5">
    <location>
        <begin position="3"/>
        <end position="60"/>
    </location>
</feature>
<keyword evidence="4" id="KW-0804">Transcription</keyword>
<evidence type="ECO:0000256" key="4">
    <source>
        <dbReference type="ARBA" id="ARBA00023163"/>
    </source>
</evidence>
<proteinExistence type="inferred from homology"/>
<dbReference type="Proteomes" id="UP001175604">
    <property type="component" value="Unassembled WGS sequence"/>
</dbReference>
<dbReference type="Gene3D" id="3.40.190.10">
    <property type="entry name" value="Periplasmic binding protein-like II"/>
    <property type="match status" value="2"/>
</dbReference>
<reference evidence="6" key="1">
    <citation type="submission" date="2023-06" db="EMBL/GenBank/DDBJ databases">
        <title>full genome analysis of Phenantherene degrader P3.</title>
        <authorList>
            <person name="Akbar A."/>
            <person name="Rahmeh R."/>
            <person name="Kishk M."/>
        </authorList>
    </citation>
    <scope>NUCLEOTIDE SEQUENCE</scope>
    <source>
        <strain evidence="6">P3</strain>
    </source>
</reference>
<evidence type="ECO:0000256" key="2">
    <source>
        <dbReference type="ARBA" id="ARBA00023015"/>
    </source>
</evidence>
<dbReference type="RefSeq" id="WP_289785681.1">
    <property type="nucleotide sequence ID" value="NZ_JAUDJE010000008.1"/>
</dbReference>
<dbReference type="Pfam" id="PF00126">
    <property type="entry name" value="HTH_1"/>
    <property type="match status" value="1"/>
</dbReference>
<protein>
    <submittedName>
        <fullName evidence="6">LysR family transcriptional regulator</fullName>
    </submittedName>
</protein>
<dbReference type="PANTHER" id="PTHR30419">
    <property type="entry name" value="HTH-TYPE TRANSCRIPTIONAL REGULATOR YBHD"/>
    <property type="match status" value="1"/>
</dbReference>
<comment type="similarity">
    <text evidence="1">Belongs to the LysR transcriptional regulatory family.</text>
</comment>
<evidence type="ECO:0000259" key="5">
    <source>
        <dbReference type="PROSITE" id="PS50931"/>
    </source>
</evidence>
<accession>A0ABT7W3C1</accession>
<evidence type="ECO:0000256" key="1">
    <source>
        <dbReference type="ARBA" id="ARBA00009437"/>
    </source>
</evidence>
<dbReference type="InterPro" id="IPR005119">
    <property type="entry name" value="LysR_subst-bd"/>
</dbReference>
<dbReference type="Gene3D" id="1.10.10.10">
    <property type="entry name" value="Winged helix-like DNA-binding domain superfamily/Winged helix DNA-binding domain"/>
    <property type="match status" value="1"/>
</dbReference>
<dbReference type="Pfam" id="PF03466">
    <property type="entry name" value="LysR_substrate"/>
    <property type="match status" value="1"/>
</dbReference>
<dbReference type="EMBL" id="JAUDJE010000008">
    <property type="protein sequence ID" value="MDM9559652.1"/>
    <property type="molecule type" value="Genomic_DNA"/>
</dbReference>
<dbReference type="SUPFAM" id="SSF46785">
    <property type="entry name" value="Winged helix' DNA-binding domain"/>
    <property type="match status" value="1"/>
</dbReference>
<evidence type="ECO:0000313" key="7">
    <source>
        <dbReference type="Proteomes" id="UP001175604"/>
    </source>
</evidence>
<evidence type="ECO:0000313" key="6">
    <source>
        <dbReference type="EMBL" id="MDM9559652.1"/>
    </source>
</evidence>
<dbReference type="CDD" id="cd05466">
    <property type="entry name" value="PBP2_LTTR_substrate"/>
    <property type="match status" value="1"/>
</dbReference>
<sequence>MSLTLRCLQHFAVLAEEQHFSRAAQRLHLTQSALSRSIQSLEASMGLVLLDRDASGMALTQAGAMTLAYAQRILSEKAELQRHAQRMRGYESGHVNFGVGVFPAATFLSPLLTQVAQAHPGLTVHVDIESWQRLLEKLQEDKLDFVVAITHSLPPPAEFTVHPLPPQHGGLFVRPEHPLLTLTARRLRSSLKDYRLATTLLPQRARIYLAELYRVQEPGELPIAFECDSIPILRDVAQHSDVVLFATSEAIAAELEQGSLVPLPLALPGMGALRYNVIHRARRTLSPAAERIIALVKSLLAGSKRLAS</sequence>
<dbReference type="InterPro" id="IPR036388">
    <property type="entry name" value="WH-like_DNA-bd_sf"/>
</dbReference>
<dbReference type="PANTHER" id="PTHR30419:SF30">
    <property type="entry name" value="LYSR FAMILY TRANSCRIPTIONAL REGULATOR"/>
    <property type="match status" value="1"/>
</dbReference>
<gene>
    <name evidence="6" type="ORF">QUC21_11480</name>
</gene>
<dbReference type="PROSITE" id="PS50931">
    <property type="entry name" value="HTH_LYSR"/>
    <property type="match status" value="1"/>
</dbReference>
<comment type="caution">
    <text evidence="6">The sequence shown here is derived from an EMBL/GenBank/DDBJ whole genome shotgun (WGS) entry which is preliminary data.</text>
</comment>
<name>A0ABT7W3C1_9BORD</name>
<evidence type="ECO:0000256" key="3">
    <source>
        <dbReference type="ARBA" id="ARBA00023125"/>
    </source>
</evidence>
<keyword evidence="7" id="KW-1185">Reference proteome</keyword>
<dbReference type="PRINTS" id="PR00039">
    <property type="entry name" value="HTHLYSR"/>
</dbReference>
<organism evidence="6 7">
    <name type="scientific">Bordetella petrii</name>
    <dbReference type="NCBI Taxonomy" id="94624"/>
    <lineage>
        <taxon>Bacteria</taxon>
        <taxon>Pseudomonadati</taxon>
        <taxon>Pseudomonadota</taxon>
        <taxon>Betaproteobacteria</taxon>
        <taxon>Burkholderiales</taxon>
        <taxon>Alcaligenaceae</taxon>
        <taxon>Bordetella</taxon>
    </lineage>
</organism>
<dbReference type="SUPFAM" id="SSF53850">
    <property type="entry name" value="Periplasmic binding protein-like II"/>
    <property type="match status" value="1"/>
</dbReference>